<proteinExistence type="predicted"/>
<dbReference type="Pfam" id="PF13858">
    <property type="entry name" value="DUF4199"/>
    <property type="match status" value="1"/>
</dbReference>
<keyword evidence="3" id="KW-1185">Reference proteome</keyword>
<dbReference type="EMBL" id="BAABCW010000016">
    <property type="protein sequence ID" value="GAA3516379.1"/>
    <property type="molecule type" value="Genomic_DNA"/>
</dbReference>
<evidence type="ECO:0008006" key="4">
    <source>
        <dbReference type="Google" id="ProtNLM"/>
    </source>
</evidence>
<dbReference type="InterPro" id="IPR025250">
    <property type="entry name" value="DUF4199"/>
</dbReference>
<gene>
    <name evidence="2" type="ORF">GCM10022393_33100</name>
</gene>
<evidence type="ECO:0000313" key="2">
    <source>
        <dbReference type="EMBL" id="GAA3516379.1"/>
    </source>
</evidence>
<sequence length="121" mass="13652">MAGIIFFKKNNNSFISLKEALKIGIGISVIGGLIAILWKILLIKVIDPEIIQELEKIQIKQYVEESSDFTDENMNSIIKTIKKFTSPPIMILFALIEDLFLGFLISLIGGLIIQKKKDPFQ</sequence>
<protein>
    <recommendedName>
        <fullName evidence="4">DUF4199 domain-containing protein</fullName>
    </recommendedName>
</protein>
<keyword evidence="1" id="KW-0472">Membrane</keyword>
<dbReference type="Proteomes" id="UP001500459">
    <property type="component" value="Unassembled WGS sequence"/>
</dbReference>
<evidence type="ECO:0000256" key="1">
    <source>
        <dbReference type="SAM" id="Phobius"/>
    </source>
</evidence>
<organism evidence="2 3">
    <name type="scientific">Aquimarina addita</name>
    <dbReference type="NCBI Taxonomy" id="870485"/>
    <lineage>
        <taxon>Bacteria</taxon>
        <taxon>Pseudomonadati</taxon>
        <taxon>Bacteroidota</taxon>
        <taxon>Flavobacteriia</taxon>
        <taxon>Flavobacteriales</taxon>
        <taxon>Flavobacteriaceae</taxon>
        <taxon>Aquimarina</taxon>
    </lineage>
</organism>
<keyword evidence="1" id="KW-0812">Transmembrane</keyword>
<feature type="transmembrane region" description="Helical" evidence="1">
    <location>
        <begin position="89"/>
        <end position="113"/>
    </location>
</feature>
<evidence type="ECO:0000313" key="3">
    <source>
        <dbReference type="Proteomes" id="UP001500459"/>
    </source>
</evidence>
<reference evidence="3" key="1">
    <citation type="journal article" date="2019" name="Int. J. Syst. Evol. Microbiol.">
        <title>The Global Catalogue of Microorganisms (GCM) 10K type strain sequencing project: providing services to taxonomists for standard genome sequencing and annotation.</title>
        <authorList>
            <consortium name="The Broad Institute Genomics Platform"/>
            <consortium name="The Broad Institute Genome Sequencing Center for Infectious Disease"/>
            <person name="Wu L."/>
            <person name="Ma J."/>
        </authorList>
    </citation>
    <scope>NUCLEOTIDE SEQUENCE [LARGE SCALE GENOMIC DNA]</scope>
    <source>
        <strain evidence="3">JCM 17106</strain>
    </source>
</reference>
<accession>A0ABP6UPS9</accession>
<feature type="transmembrane region" description="Helical" evidence="1">
    <location>
        <begin position="20"/>
        <end position="41"/>
    </location>
</feature>
<comment type="caution">
    <text evidence="2">The sequence shown here is derived from an EMBL/GenBank/DDBJ whole genome shotgun (WGS) entry which is preliminary data.</text>
</comment>
<keyword evidence="1" id="KW-1133">Transmembrane helix</keyword>
<name>A0ABP6UPS9_9FLAO</name>